<evidence type="ECO:0000259" key="5">
    <source>
        <dbReference type="PROSITE" id="PS50977"/>
    </source>
</evidence>
<evidence type="ECO:0000256" key="2">
    <source>
        <dbReference type="ARBA" id="ARBA00023125"/>
    </source>
</evidence>
<keyword evidence="2 4" id="KW-0238">DNA-binding</keyword>
<sequence length="195" mass="21960">MLIFITNVLSGGLNLKQSQKKVAIMQTAEKLFYQHGFHAIGVKKILEQADVATMTMYYHFNSKEALIKDILLQREQRYFQFLAKSINQDDDVKNYLESLVQAHLNWIETHGANGCLFLRAQQEYAGINEEITTLVSDHKGKLLAKIDHDLQSFNTSADCALQLTVILEGATALAQTIELNSVTETAFALLRSILK</sequence>
<dbReference type="SUPFAM" id="SSF48498">
    <property type="entry name" value="Tetracyclin repressor-like, C-terminal domain"/>
    <property type="match status" value="1"/>
</dbReference>
<dbReference type="InterPro" id="IPR001647">
    <property type="entry name" value="HTH_TetR"/>
</dbReference>
<dbReference type="InterPro" id="IPR009057">
    <property type="entry name" value="Homeodomain-like_sf"/>
</dbReference>
<dbReference type="Gene3D" id="1.10.357.10">
    <property type="entry name" value="Tetracycline Repressor, domain 2"/>
    <property type="match status" value="1"/>
</dbReference>
<dbReference type="SUPFAM" id="SSF46689">
    <property type="entry name" value="Homeodomain-like"/>
    <property type="match status" value="1"/>
</dbReference>
<protein>
    <submittedName>
        <fullName evidence="6">Transcriptional regulator, TetR family</fullName>
    </submittedName>
</protein>
<evidence type="ECO:0000256" key="3">
    <source>
        <dbReference type="ARBA" id="ARBA00023163"/>
    </source>
</evidence>
<keyword evidence="1" id="KW-0805">Transcription regulation</keyword>
<keyword evidence="3" id="KW-0804">Transcription</keyword>
<dbReference type="STRING" id="872970.SAMN04488134_11241"/>
<dbReference type="Pfam" id="PF00440">
    <property type="entry name" value="TetR_N"/>
    <property type="match status" value="1"/>
</dbReference>
<accession>A0A1H8S8S2</accession>
<dbReference type="PANTHER" id="PTHR47506:SF1">
    <property type="entry name" value="HTH-TYPE TRANSCRIPTIONAL REGULATOR YJDC"/>
    <property type="match status" value="1"/>
</dbReference>
<dbReference type="PROSITE" id="PS50977">
    <property type="entry name" value="HTH_TETR_2"/>
    <property type="match status" value="1"/>
</dbReference>
<dbReference type="GO" id="GO:0003677">
    <property type="term" value="F:DNA binding"/>
    <property type="evidence" value="ECO:0007669"/>
    <property type="project" value="UniProtKB-UniRule"/>
</dbReference>
<keyword evidence="7" id="KW-1185">Reference proteome</keyword>
<reference evidence="6 7" key="1">
    <citation type="submission" date="2016-10" db="EMBL/GenBank/DDBJ databases">
        <authorList>
            <person name="de Groot N.N."/>
        </authorList>
    </citation>
    <scope>NUCLEOTIDE SEQUENCE [LARGE SCALE GENOMIC DNA]</scope>
    <source>
        <strain evidence="6 7">CGMCC 1.10434</strain>
    </source>
</reference>
<dbReference type="Proteomes" id="UP000199300">
    <property type="component" value="Unassembled WGS sequence"/>
</dbReference>
<dbReference type="PANTHER" id="PTHR47506">
    <property type="entry name" value="TRANSCRIPTIONAL REGULATORY PROTEIN"/>
    <property type="match status" value="1"/>
</dbReference>
<dbReference type="AlphaFoldDB" id="A0A1H8S8S2"/>
<evidence type="ECO:0000313" key="6">
    <source>
        <dbReference type="EMBL" id="SEO75022.1"/>
    </source>
</evidence>
<dbReference type="PRINTS" id="PR00455">
    <property type="entry name" value="HTHTETR"/>
</dbReference>
<organism evidence="6 7">
    <name type="scientific">Amphibacillus marinus</name>
    <dbReference type="NCBI Taxonomy" id="872970"/>
    <lineage>
        <taxon>Bacteria</taxon>
        <taxon>Bacillati</taxon>
        <taxon>Bacillota</taxon>
        <taxon>Bacilli</taxon>
        <taxon>Bacillales</taxon>
        <taxon>Bacillaceae</taxon>
        <taxon>Amphibacillus</taxon>
    </lineage>
</organism>
<feature type="domain" description="HTH tetR-type" evidence="5">
    <location>
        <begin position="18"/>
        <end position="78"/>
    </location>
</feature>
<evidence type="ECO:0000256" key="4">
    <source>
        <dbReference type="PROSITE-ProRule" id="PRU00335"/>
    </source>
</evidence>
<gene>
    <name evidence="6" type="ORF">SAMN04488134_11241</name>
</gene>
<proteinExistence type="predicted"/>
<evidence type="ECO:0000256" key="1">
    <source>
        <dbReference type="ARBA" id="ARBA00023015"/>
    </source>
</evidence>
<evidence type="ECO:0000313" key="7">
    <source>
        <dbReference type="Proteomes" id="UP000199300"/>
    </source>
</evidence>
<name>A0A1H8S8S2_9BACI</name>
<feature type="DNA-binding region" description="H-T-H motif" evidence="4">
    <location>
        <begin position="41"/>
        <end position="60"/>
    </location>
</feature>
<dbReference type="InterPro" id="IPR036271">
    <property type="entry name" value="Tet_transcr_reg_TetR-rel_C_sf"/>
</dbReference>
<dbReference type="EMBL" id="FODJ01000012">
    <property type="protein sequence ID" value="SEO75022.1"/>
    <property type="molecule type" value="Genomic_DNA"/>
</dbReference>